<comment type="caution">
    <text evidence="1">The sequence shown here is derived from an EMBL/GenBank/DDBJ whole genome shotgun (WGS) entry which is preliminary data.</text>
</comment>
<proteinExistence type="predicted"/>
<organism evidence="1 2">
    <name type="scientific">Microbispora oryzae</name>
    <dbReference type="NCBI Taxonomy" id="2806554"/>
    <lineage>
        <taxon>Bacteria</taxon>
        <taxon>Bacillati</taxon>
        <taxon>Actinomycetota</taxon>
        <taxon>Actinomycetes</taxon>
        <taxon>Streptosporangiales</taxon>
        <taxon>Streptosporangiaceae</taxon>
        <taxon>Microbispora</taxon>
    </lineage>
</organism>
<keyword evidence="2" id="KW-1185">Reference proteome</keyword>
<dbReference type="PRINTS" id="PR00413">
    <property type="entry name" value="HADHALOGNASE"/>
</dbReference>
<dbReference type="Proteomes" id="UP000674234">
    <property type="component" value="Unassembled WGS sequence"/>
</dbReference>
<dbReference type="EMBL" id="JAFCNB010000004">
    <property type="protein sequence ID" value="MBP2704077.1"/>
    <property type="molecule type" value="Genomic_DNA"/>
</dbReference>
<dbReference type="CDD" id="cd02603">
    <property type="entry name" value="HAD_sEH-N_like"/>
    <property type="match status" value="1"/>
</dbReference>
<dbReference type="InterPro" id="IPR006439">
    <property type="entry name" value="HAD-SF_hydro_IA"/>
</dbReference>
<dbReference type="RefSeq" id="WP_210155377.1">
    <property type="nucleotide sequence ID" value="NZ_JAFCNB010000004.1"/>
</dbReference>
<reference evidence="1" key="1">
    <citation type="submission" date="2021-02" db="EMBL/GenBank/DDBJ databases">
        <title>Draft genome sequence of Microbispora sp. RL4-1S isolated from rice leaves in Thailand.</title>
        <authorList>
            <person name="Muangham S."/>
            <person name="Duangmal K."/>
        </authorList>
    </citation>
    <scope>NUCLEOTIDE SEQUENCE</scope>
    <source>
        <strain evidence="1">RL4-1S</strain>
    </source>
</reference>
<gene>
    <name evidence="1" type="ORF">JOL79_09675</name>
</gene>
<dbReference type="AlphaFoldDB" id="A0A940WIW8"/>
<sequence>MTLVLFDYGNVISLDQDPGDVARMAAGVTGFAERYWAPRLDFDRATLGPRDYWSLVLGRPVSGAELDRIVALDVASWSRINEETAAIVAELGASGVPMALLSNAPVCVADGIEPLAALAPIGPRFFSGRMGMVKPDPEIYLRVVAELGVRPEDVVFVDDRRENIEGAERAGLTGVHFTDAATLRDDLKPVMR</sequence>
<dbReference type="NCBIfam" id="TIGR01509">
    <property type="entry name" value="HAD-SF-IA-v3"/>
    <property type="match status" value="1"/>
</dbReference>
<dbReference type="PANTHER" id="PTHR43611">
    <property type="entry name" value="ALPHA-D-GLUCOSE 1-PHOSPHATE PHOSPHATASE"/>
    <property type="match status" value="1"/>
</dbReference>
<name>A0A940WIW8_9ACTN</name>
<dbReference type="Gene3D" id="3.40.50.1000">
    <property type="entry name" value="HAD superfamily/HAD-like"/>
    <property type="match status" value="1"/>
</dbReference>
<evidence type="ECO:0000313" key="2">
    <source>
        <dbReference type="Proteomes" id="UP000674234"/>
    </source>
</evidence>
<accession>A0A940WIW8</accession>
<evidence type="ECO:0000313" key="1">
    <source>
        <dbReference type="EMBL" id="MBP2704077.1"/>
    </source>
</evidence>
<dbReference type="InterPro" id="IPR023214">
    <property type="entry name" value="HAD_sf"/>
</dbReference>
<dbReference type="PANTHER" id="PTHR43611:SF3">
    <property type="entry name" value="FLAVIN MONONUCLEOTIDE HYDROLASE 1, CHLOROPLATIC"/>
    <property type="match status" value="1"/>
</dbReference>
<protein>
    <submittedName>
        <fullName evidence="1">HAD family phosphatase</fullName>
    </submittedName>
</protein>
<dbReference type="SUPFAM" id="SSF56784">
    <property type="entry name" value="HAD-like"/>
    <property type="match status" value="1"/>
</dbReference>
<dbReference type="InterPro" id="IPR036412">
    <property type="entry name" value="HAD-like_sf"/>
</dbReference>
<dbReference type="Pfam" id="PF00702">
    <property type="entry name" value="Hydrolase"/>
    <property type="match status" value="1"/>
</dbReference>